<evidence type="ECO:0000313" key="3">
    <source>
        <dbReference type="Proteomes" id="UP000029736"/>
    </source>
</evidence>
<evidence type="ECO:0000256" key="1">
    <source>
        <dbReference type="SAM" id="Phobius"/>
    </source>
</evidence>
<organism evidence="2 3">
    <name type="scientific">Phaeodactylibacter xiamenensis</name>
    <dbReference type="NCBI Taxonomy" id="1524460"/>
    <lineage>
        <taxon>Bacteria</taxon>
        <taxon>Pseudomonadati</taxon>
        <taxon>Bacteroidota</taxon>
        <taxon>Saprospiria</taxon>
        <taxon>Saprospirales</taxon>
        <taxon>Haliscomenobacteraceae</taxon>
        <taxon>Phaeodactylibacter</taxon>
    </lineage>
</organism>
<keyword evidence="3" id="KW-1185">Reference proteome</keyword>
<reference evidence="2 3" key="1">
    <citation type="journal article" date="2014" name="Int. J. Syst. Evol. Microbiol.">
        <title>Phaeodactylibacter xiamenensis gen. nov., sp. nov., a member of the family Saprospiraceae isolated from the marine alga Phaeodactylum tricornutum.</title>
        <authorList>
            <person name="Chen Z.Jr."/>
            <person name="Lei X."/>
            <person name="Lai Q."/>
            <person name="Li Y."/>
            <person name="Zhang B."/>
            <person name="Zhang J."/>
            <person name="Zhang H."/>
            <person name="Yang L."/>
            <person name="Zheng W."/>
            <person name="Tian Y."/>
            <person name="Yu Z."/>
            <person name="Xu H.Jr."/>
            <person name="Zheng T."/>
        </authorList>
    </citation>
    <scope>NUCLEOTIDE SEQUENCE [LARGE SCALE GENOMIC DNA]</scope>
    <source>
        <strain evidence="2 3">KD52</strain>
    </source>
</reference>
<dbReference type="Proteomes" id="UP000029736">
    <property type="component" value="Unassembled WGS sequence"/>
</dbReference>
<dbReference type="PANTHER" id="PTHR36434:SF1">
    <property type="entry name" value="MEMBRANE PROTEASE YUGP-RELATED"/>
    <property type="match status" value="1"/>
</dbReference>
<proteinExistence type="predicted"/>
<dbReference type="STRING" id="1524460.IX84_07150"/>
<keyword evidence="1" id="KW-0812">Transmembrane</keyword>
<dbReference type="InterPro" id="IPR007395">
    <property type="entry name" value="Zn_peptidase_2"/>
</dbReference>
<comment type="caution">
    <text evidence="2">The sequence shown here is derived from an EMBL/GenBank/DDBJ whole genome shotgun (WGS) entry which is preliminary data.</text>
</comment>
<dbReference type="EMBL" id="JPOS01000018">
    <property type="protein sequence ID" value="KGE88463.1"/>
    <property type="molecule type" value="Genomic_DNA"/>
</dbReference>
<evidence type="ECO:0000313" key="2">
    <source>
        <dbReference type="EMBL" id="KGE88463.1"/>
    </source>
</evidence>
<feature type="transmembrane region" description="Helical" evidence="1">
    <location>
        <begin position="191"/>
        <end position="214"/>
    </location>
</feature>
<name>A0A098S9Y3_9BACT</name>
<keyword evidence="1" id="KW-1133">Transmembrane helix</keyword>
<accession>A0A098S9Y3</accession>
<protein>
    <submittedName>
        <fullName evidence="2">Membrane protein</fullName>
    </submittedName>
</protein>
<feature type="transmembrane region" description="Helical" evidence="1">
    <location>
        <begin position="126"/>
        <end position="158"/>
    </location>
</feature>
<sequence>MIVAGVMSLIGMFVSQRLKSKFSHYSQIPLRSGLPGYQIAQRMLDHYGIRDVKIVEGQGFLTDHYNPVSKTVSLSPDVYRGNTIAAAAVAAHECGHAVQHAQAYSMLQVRSALVPMVNISAMAQQWLLIIAFMTLSSMPSIMLITIAAFGVTALFSFITLPVEFDASKRALAWLESSGVTAGQEQAGAKDALWWAAMTYVSAALSALVMLLYLLMRYSAATRD</sequence>
<keyword evidence="1" id="KW-0472">Membrane</keyword>
<gene>
    <name evidence="2" type="ORF">IX84_07150</name>
</gene>
<dbReference type="PANTHER" id="PTHR36434">
    <property type="entry name" value="MEMBRANE PROTEASE YUGP-RELATED"/>
    <property type="match status" value="1"/>
</dbReference>
<dbReference type="AlphaFoldDB" id="A0A098S9Y3"/>
<dbReference type="Pfam" id="PF04298">
    <property type="entry name" value="Zn_peptidase_2"/>
    <property type="match status" value="1"/>
</dbReference>